<accession>A0ABN7P607</accession>
<reference evidence="2" key="1">
    <citation type="submission" date="2021-03" db="EMBL/GenBank/DDBJ databases">
        <authorList>
            <person name="Tran Van P."/>
        </authorList>
    </citation>
    <scope>NUCLEOTIDE SEQUENCE</scope>
</reference>
<dbReference type="EMBL" id="CAJPIN010020672">
    <property type="protein sequence ID" value="CAG2062501.1"/>
    <property type="molecule type" value="Genomic_DNA"/>
</dbReference>
<evidence type="ECO:0000259" key="1">
    <source>
        <dbReference type="Pfam" id="PF25267"/>
    </source>
</evidence>
<dbReference type="PANTHER" id="PTHR20959:SF1">
    <property type="entry name" value="TRANSPORT AND GOLGI ORGANIZATION PROTEIN 6 HOMOLOG"/>
    <property type="match status" value="1"/>
</dbReference>
<protein>
    <recommendedName>
        <fullName evidence="1">TANGO6 N-terminal domain-containing protein</fullName>
    </recommendedName>
</protein>
<organism evidence="2 3">
    <name type="scientific">Timema podura</name>
    <name type="common">Walking stick</name>
    <dbReference type="NCBI Taxonomy" id="61482"/>
    <lineage>
        <taxon>Eukaryota</taxon>
        <taxon>Metazoa</taxon>
        <taxon>Ecdysozoa</taxon>
        <taxon>Arthropoda</taxon>
        <taxon>Hexapoda</taxon>
        <taxon>Insecta</taxon>
        <taxon>Pterygota</taxon>
        <taxon>Neoptera</taxon>
        <taxon>Polyneoptera</taxon>
        <taxon>Phasmatodea</taxon>
        <taxon>Timematodea</taxon>
        <taxon>Timematoidea</taxon>
        <taxon>Timematidae</taxon>
        <taxon>Timema</taxon>
    </lineage>
</organism>
<dbReference type="Pfam" id="PF25267">
    <property type="entry name" value="TANGO6_N"/>
    <property type="match status" value="1"/>
</dbReference>
<proteinExistence type="predicted"/>
<sequence>MSDKATQIPQVNKEMDVKTLFAALNTLVKPAEQGSKGELHDILELNVKNALEELHIESYNDLDTLKLINITVSPGSSIRWRFVSVSLHILLVLKKCLNHIIQEEQLKKSKTGEKIPKNPPRPFPGVDLTVFQQKLVRTCLQFVVSIGLLPSLLPGVGLSLAARCSICTKPQGRESCCYR</sequence>
<name>A0ABN7P607_TIMPD</name>
<feature type="non-terminal residue" evidence="2">
    <location>
        <position position="179"/>
    </location>
</feature>
<comment type="caution">
    <text evidence="2">The sequence shown here is derived from an EMBL/GenBank/DDBJ whole genome shotgun (WGS) entry which is preliminary data.</text>
</comment>
<feature type="domain" description="TANGO6 N-terminal" evidence="1">
    <location>
        <begin position="17"/>
        <end position="168"/>
    </location>
</feature>
<gene>
    <name evidence="2" type="ORF">TPAB3V08_LOCUS9452</name>
</gene>
<evidence type="ECO:0000313" key="3">
    <source>
        <dbReference type="Proteomes" id="UP001153148"/>
    </source>
</evidence>
<keyword evidence="3" id="KW-1185">Reference proteome</keyword>
<dbReference type="Proteomes" id="UP001153148">
    <property type="component" value="Unassembled WGS sequence"/>
</dbReference>
<evidence type="ECO:0000313" key="2">
    <source>
        <dbReference type="EMBL" id="CAG2062501.1"/>
    </source>
</evidence>
<dbReference type="PANTHER" id="PTHR20959">
    <property type="entry name" value="TRANSPORT AND GOLGI ORGANIZATION PROTEIN 6 FAMILY MEMBER"/>
    <property type="match status" value="1"/>
</dbReference>
<dbReference type="InterPro" id="IPR057347">
    <property type="entry name" value="TANGO6_N"/>
</dbReference>
<dbReference type="InterPro" id="IPR039600">
    <property type="entry name" value="TANGO6/Rtp1"/>
</dbReference>